<proteinExistence type="predicted"/>
<evidence type="ECO:0008006" key="3">
    <source>
        <dbReference type="Google" id="ProtNLM"/>
    </source>
</evidence>
<dbReference type="EMBL" id="MNCJ02000317">
    <property type="protein sequence ID" value="KAF5820039.1"/>
    <property type="molecule type" value="Genomic_DNA"/>
</dbReference>
<sequence>MCYVTLSMTMLHGWKSSEVRCFSWSKKMMLMSLKDYHVIVFLIAEHNHFYLVSFDMENIAITVIDNMDVHESPIELVDDVDYFKKTTPNKVKDIFTKWYVY</sequence>
<comment type="caution">
    <text evidence="1">The sequence shown here is derived from an EMBL/GenBank/DDBJ whole genome shotgun (WGS) entry which is preliminary data.</text>
</comment>
<evidence type="ECO:0000313" key="1">
    <source>
        <dbReference type="EMBL" id="KAF5820039.1"/>
    </source>
</evidence>
<accession>A0A9K3P0Z9</accession>
<dbReference type="AlphaFoldDB" id="A0A9K3P0Z9"/>
<organism evidence="1 2">
    <name type="scientific">Helianthus annuus</name>
    <name type="common">Common sunflower</name>
    <dbReference type="NCBI Taxonomy" id="4232"/>
    <lineage>
        <taxon>Eukaryota</taxon>
        <taxon>Viridiplantae</taxon>
        <taxon>Streptophyta</taxon>
        <taxon>Embryophyta</taxon>
        <taxon>Tracheophyta</taxon>
        <taxon>Spermatophyta</taxon>
        <taxon>Magnoliopsida</taxon>
        <taxon>eudicotyledons</taxon>
        <taxon>Gunneridae</taxon>
        <taxon>Pentapetalae</taxon>
        <taxon>asterids</taxon>
        <taxon>campanulids</taxon>
        <taxon>Asterales</taxon>
        <taxon>Asteraceae</taxon>
        <taxon>Asteroideae</taxon>
        <taxon>Heliantheae alliance</taxon>
        <taxon>Heliantheae</taxon>
        <taxon>Helianthus</taxon>
    </lineage>
</organism>
<keyword evidence="2" id="KW-1185">Reference proteome</keyword>
<name>A0A9K3P0Z9_HELAN</name>
<reference evidence="1" key="2">
    <citation type="submission" date="2020-06" db="EMBL/GenBank/DDBJ databases">
        <title>Helianthus annuus Genome sequencing and assembly Release 2.</title>
        <authorList>
            <person name="Gouzy J."/>
            <person name="Langlade N."/>
            <person name="Munos S."/>
        </authorList>
    </citation>
    <scope>NUCLEOTIDE SEQUENCE</scope>
    <source>
        <tissue evidence="1">Leaves</tissue>
    </source>
</reference>
<evidence type="ECO:0000313" key="2">
    <source>
        <dbReference type="Proteomes" id="UP000215914"/>
    </source>
</evidence>
<dbReference type="Proteomes" id="UP000215914">
    <property type="component" value="Unassembled WGS sequence"/>
</dbReference>
<gene>
    <name evidence="1" type="ORF">HanXRQr2_Chr02g0084361</name>
</gene>
<protein>
    <recommendedName>
        <fullName evidence="3">Ulp1 protease family, C-terminal catalytic domain-containing protein</fullName>
    </recommendedName>
</protein>
<dbReference type="Gramene" id="mRNA:HanXRQr2_Chr02g0084361">
    <property type="protein sequence ID" value="mRNA:HanXRQr2_Chr02g0084361"/>
    <property type="gene ID" value="HanXRQr2_Chr02g0084361"/>
</dbReference>
<reference evidence="1" key="1">
    <citation type="journal article" date="2017" name="Nature">
        <title>The sunflower genome provides insights into oil metabolism, flowering and Asterid evolution.</title>
        <authorList>
            <person name="Badouin H."/>
            <person name="Gouzy J."/>
            <person name="Grassa C.J."/>
            <person name="Murat F."/>
            <person name="Staton S.E."/>
            <person name="Cottret L."/>
            <person name="Lelandais-Briere C."/>
            <person name="Owens G.L."/>
            <person name="Carrere S."/>
            <person name="Mayjonade B."/>
            <person name="Legrand L."/>
            <person name="Gill N."/>
            <person name="Kane N.C."/>
            <person name="Bowers J.E."/>
            <person name="Hubner S."/>
            <person name="Bellec A."/>
            <person name="Berard A."/>
            <person name="Berges H."/>
            <person name="Blanchet N."/>
            <person name="Boniface M.C."/>
            <person name="Brunel D."/>
            <person name="Catrice O."/>
            <person name="Chaidir N."/>
            <person name="Claudel C."/>
            <person name="Donnadieu C."/>
            <person name="Faraut T."/>
            <person name="Fievet G."/>
            <person name="Helmstetter N."/>
            <person name="King M."/>
            <person name="Knapp S.J."/>
            <person name="Lai Z."/>
            <person name="Le Paslier M.C."/>
            <person name="Lippi Y."/>
            <person name="Lorenzon L."/>
            <person name="Mandel J.R."/>
            <person name="Marage G."/>
            <person name="Marchand G."/>
            <person name="Marquand E."/>
            <person name="Bret-Mestries E."/>
            <person name="Morien E."/>
            <person name="Nambeesan S."/>
            <person name="Nguyen T."/>
            <person name="Pegot-Espagnet P."/>
            <person name="Pouilly N."/>
            <person name="Raftis F."/>
            <person name="Sallet E."/>
            <person name="Schiex T."/>
            <person name="Thomas J."/>
            <person name="Vandecasteele C."/>
            <person name="Vares D."/>
            <person name="Vear F."/>
            <person name="Vautrin S."/>
            <person name="Crespi M."/>
            <person name="Mangin B."/>
            <person name="Burke J.M."/>
            <person name="Salse J."/>
            <person name="Munos S."/>
            <person name="Vincourt P."/>
            <person name="Rieseberg L.H."/>
            <person name="Langlade N.B."/>
        </authorList>
    </citation>
    <scope>NUCLEOTIDE SEQUENCE</scope>
    <source>
        <tissue evidence="1">Leaves</tissue>
    </source>
</reference>